<dbReference type="AlphaFoldDB" id="A0A4Z0V780"/>
<dbReference type="GeneID" id="82148665"/>
<dbReference type="Proteomes" id="UP000297635">
    <property type="component" value="Unassembled WGS sequence"/>
</dbReference>
<feature type="region of interest" description="Disordered" evidence="1">
    <location>
        <begin position="365"/>
        <end position="480"/>
    </location>
</feature>
<evidence type="ECO:0000313" key="3">
    <source>
        <dbReference type="Proteomes" id="UP000297635"/>
    </source>
</evidence>
<comment type="caution">
    <text evidence="2">The sequence shown here is derived from an EMBL/GenBank/DDBJ whole genome shotgun (WGS) entry which is preliminary data.</text>
</comment>
<sequence length="480" mass="54538">MSFWKGVKSAFGFSGSESEEDVEEYDSSLPTYAAQPTPADQETVGNQPDTPSHEQSTPDPDITIKPVDTAGNEPTETHADDSLPGDIFDALIEQFNSFQPEFVKECLSTEAQRTYIYNSISENLRLRIQKATATTQQTDDSSNQTEIERLKRRISVLEAEAKDTDNIRQENHKLQLSIKRQKRALLDRINDLEAQVAKNYAEREKFFSDKRNPADAALIDSTNARVKELEATLAQRDEEIAARTGDMDQMMMKIKIGDQMITDLRNQSDAARNEYEDTCNQQQIALEQIQLQVEAFEQIKVRYEARIAELKDAIKQEKARNLDEQISRLNEENASLRHTIENNLYNQASNEMRLRNEIKRLKQELEKATAAAAPHQDPSSSNTPSHRLHHSSLRLFQPTRKHSPNRSNPHAGADVPKKLNLTRNSTTQNGSHRQDTRRTLISVTTNPRDAHPTTTPHSSRFSEMGNANISNNKDSIHFFQ</sequence>
<name>A0A4Z0V780_9BACT</name>
<protein>
    <submittedName>
        <fullName evidence="2">Uncharacterized protein</fullName>
    </submittedName>
</protein>
<feature type="compositionally biased region" description="Polar residues" evidence="1">
    <location>
        <begin position="421"/>
        <end position="431"/>
    </location>
</feature>
<dbReference type="RefSeq" id="WP_135470362.1">
    <property type="nucleotide sequence ID" value="NZ_SJSA01000001.1"/>
</dbReference>
<feature type="region of interest" description="Disordered" evidence="1">
    <location>
        <begin position="1"/>
        <end position="84"/>
    </location>
</feature>
<evidence type="ECO:0000313" key="2">
    <source>
        <dbReference type="EMBL" id="TGG39645.1"/>
    </source>
</evidence>
<feature type="compositionally biased region" description="Acidic residues" evidence="1">
    <location>
        <begin position="17"/>
        <end position="26"/>
    </location>
</feature>
<dbReference type="EMBL" id="SJSA01000001">
    <property type="protein sequence ID" value="TGG39645.1"/>
    <property type="molecule type" value="Genomic_DNA"/>
</dbReference>
<proteinExistence type="predicted"/>
<feature type="compositionally biased region" description="Polar residues" evidence="1">
    <location>
        <begin position="439"/>
        <end position="473"/>
    </location>
</feature>
<feature type="compositionally biased region" description="Polar residues" evidence="1">
    <location>
        <begin position="38"/>
        <end position="58"/>
    </location>
</feature>
<organism evidence="2 3">
    <name type="scientific">Duncaniella freteri</name>
    <dbReference type="NCBI Taxonomy" id="2530391"/>
    <lineage>
        <taxon>Bacteria</taxon>
        <taxon>Pseudomonadati</taxon>
        <taxon>Bacteroidota</taxon>
        <taxon>Bacteroidia</taxon>
        <taxon>Bacteroidales</taxon>
        <taxon>Muribaculaceae</taxon>
        <taxon>Duncaniella</taxon>
    </lineage>
</organism>
<gene>
    <name evidence="2" type="ORF">EZ315_02600</name>
</gene>
<reference evidence="2 3" key="1">
    <citation type="submission" date="2019-02" db="EMBL/GenBank/DDBJ databases">
        <title>Isolation and identification of novel species under the genus Muribaculum.</title>
        <authorList>
            <person name="Miyake S."/>
            <person name="Ding Y."/>
            <person name="Low A."/>
            <person name="Soh M."/>
            <person name="Seedorf H."/>
        </authorList>
    </citation>
    <scope>NUCLEOTIDE SEQUENCE [LARGE SCALE GENOMIC DNA]</scope>
    <source>
        <strain evidence="2 3">TLL-A3</strain>
    </source>
</reference>
<accession>A0A4Z0V780</accession>
<keyword evidence="3" id="KW-1185">Reference proteome</keyword>
<evidence type="ECO:0000256" key="1">
    <source>
        <dbReference type="SAM" id="MobiDB-lite"/>
    </source>
</evidence>